<evidence type="ECO:0000313" key="3">
    <source>
        <dbReference type="Proteomes" id="UP000250079"/>
    </source>
</evidence>
<feature type="signal peptide" evidence="1">
    <location>
        <begin position="1"/>
        <end position="29"/>
    </location>
</feature>
<keyword evidence="3" id="KW-1185">Reference proteome</keyword>
<name>A0A2Z2NYW3_9GAMM</name>
<gene>
    <name evidence="2" type="ORF">IMCC3135_32960</name>
</gene>
<dbReference type="Proteomes" id="UP000250079">
    <property type="component" value="Chromosome"/>
</dbReference>
<dbReference type="RefSeq" id="WP_088921387.1">
    <property type="nucleotide sequence ID" value="NZ_CP018632.1"/>
</dbReference>
<reference evidence="2 3" key="1">
    <citation type="submission" date="2016-12" db="EMBL/GenBank/DDBJ databases">
        <authorList>
            <person name="Song W.-J."/>
            <person name="Kurnit D.M."/>
        </authorList>
    </citation>
    <scope>NUCLEOTIDE SEQUENCE [LARGE SCALE GENOMIC DNA]</scope>
    <source>
        <strain evidence="2 3">IMCC3135</strain>
    </source>
</reference>
<evidence type="ECO:0000313" key="2">
    <source>
        <dbReference type="EMBL" id="ASJ76636.1"/>
    </source>
</evidence>
<feature type="chain" id="PRO_5016347106" evidence="1">
    <location>
        <begin position="30"/>
        <end position="143"/>
    </location>
</feature>
<evidence type="ECO:0000256" key="1">
    <source>
        <dbReference type="SAM" id="SignalP"/>
    </source>
</evidence>
<proteinExistence type="predicted"/>
<protein>
    <submittedName>
        <fullName evidence="2">Uncharacterized protein</fullName>
    </submittedName>
</protein>
<accession>A0A2Z2NYW3</accession>
<dbReference type="EMBL" id="CP018632">
    <property type="protein sequence ID" value="ASJ76636.1"/>
    <property type="molecule type" value="Genomic_DNA"/>
</dbReference>
<keyword evidence="1" id="KW-0732">Signal</keyword>
<sequence>MCKKIFLKIPLSLLLSGLFLLCVATPSLAQQDVDHKKIVPTGQWVDSRKSFFNWQPIFLHLRTGHERALMMPEPVRLSNEEHKSAGYELDISEDVVRFYPKNHFDRESIRLTGLNTGTQFLLRVRSSAYGIRQPLQVFQGEFK</sequence>
<dbReference type="KEGG" id="gai:IMCC3135_32960"/>
<dbReference type="AlphaFoldDB" id="A0A2Z2NYW3"/>
<organism evidence="2 3">
    <name type="scientific">Granulosicoccus antarcticus IMCC3135</name>
    <dbReference type="NCBI Taxonomy" id="1192854"/>
    <lineage>
        <taxon>Bacteria</taxon>
        <taxon>Pseudomonadati</taxon>
        <taxon>Pseudomonadota</taxon>
        <taxon>Gammaproteobacteria</taxon>
        <taxon>Chromatiales</taxon>
        <taxon>Granulosicoccaceae</taxon>
        <taxon>Granulosicoccus</taxon>
    </lineage>
</organism>